<evidence type="ECO:0000313" key="2">
    <source>
        <dbReference type="EMBL" id="KAJ1200122.1"/>
    </source>
</evidence>
<keyword evidence="1" id="KW-0472">Membrane</keyword>
<feature type="transmembrane region" description="Helical" evidence="1">
    <location>
        <begin position="14"/>
        <end position="38"/>
    </location>
</feature>
<evidence type="ECO:0000256" key="1">
    <source>
        <dbReference type="SAM" id="Phobius"/>
    </source>
</evidence>
<protein>
    <submittedName>
        <fullName evidence="2">Uncharacterized protein</fullName>
    </submittedName>
</protein>
<proteinExistence type="predicted"/>
<feature type="transmembrane region" description="Helical" evidence="1">
    <location>
        <begin position="72"/>
        <end position="103"/>
    </location>
</feature>
<keyword evidence="1" id="KW-0812">Transmembrane</keyword>
<dbReference type="EMBL" id="JANPWB010000003">
    <property type="protein sequence ID" value="KAJ1200122.1"/>
    <property type="molecule type" value="Genomic_DNA"/>
</dbReference>
<keyword evidence="3" id="KW-1185">Reference proteome</keyword>
<reference evidence="2" key="1">
    <citation type="journal article" date="2022" name="bioRxiv">
        <title>Sequencing and chromosome-scale assembly of the giantPleurodeles waltlgenome.</title>
        <authorList>
            <person name="Brown T."/>
            <person name="Elewa A."/>
            <person name="Iarovenko S."/>
            <person name="Subramanian E."/>
            <person name="Araus A.J."/>
            <person name="Petzold A."/>
            <person name="Susuki M."/>
            <person name="Suzuki K.-i.T."/>
            <person name="Hayashi T."/>
            <person name="Toyoda A."/>
            <person name="Oliveira C."/>
            <person name="Osipova E."/>
            <person name="Leigh N.D."/>
            <person name="Simon A."/>
            <person name="Yun M.H."/>
        </authorList>
    </citation>
    <scope>NUCLEOTIDE SEQUENCE</scope>
    <source>
        <strain evidence="2">20211129_DDA</strain>
        <tissue evidence="2">Liver</tissue>
    </source>
</reference>
<comment type="caution">
    <text evidence="2">The sequence shown here is derived from an EMBL/GenBank/DDBJ whole genome shotgun (WGS) entry which is preliminary data.</text>
</comment>
<dbReference type="Proteomes" id="UP001066276">
    <property type="component" value="Chromosome 2_1"/>
</dbReference>
<evidence type="ECO:0000313" key="3">
    <source>
        <dbReference type="Proteomes" id="UP001066276"/>
    </source>
</evidence>
<dbReference type="AlphaFoldDB" id="A0AAV7VFN6"/>
<keyword evidence="1" id="KW-1133">Transmembrane helix</keyword>
<gene>
    <name evidence="2" type="ORF">NDU88_003949</name>
</gene>
<sequence>MVAMSAVVPVSEDAAGQVAVLVGVSVMAVLAAVSVAVVHGSAPAERQSRTSPAASDGCPLRKRLGTFAEAEVVPWAVQVAVLAPVSVTAVLAVVSVAAVLAAVHGSAPAEGHSRTSPAASDGCPLGKKLGTVVEAVDVSGAVHVAVVVAKLAVFAAVQVGVVVDRKCDTGPSVGATMPSPALLFSFWPFPSFDGSAVVLPLSPLVFAEPLVLSASTSGMWAPFSPWQVAECPCPRNVAHWQPRWMALHDPAVAGTTVPGDVVAEVLVWELESLALGEGLGVRCREEVNVSQEEVLDTLGGEDGGGLGVEVVVVVVGGVRLLNLREGAWARGCCGDRWLLGGCVPAFVYFGRRAH</sequence>
<organism evidence="2 3">
    <name type="scientific">Pleurodeles waltl</name>
    <name type="common">Iberian ribbed newt</name>
    <dbReference type="NCBI Taxonomy" id="8319"/>
    <lineage>
        <taxon>Eukaryota</taxon>
        <taxon>Metazoa</taxon>
        <taxon>Chordata</taxon>
        <taxon>Craniata</taxon>
        <taxon>Vertebrata</taxon>
        <taxon>Euteleostomi</taxon>
        <taxon>Amphibia</taxon>
        <taxon>Batrachia</taxon>
        <taxon>Caudata</taxon>
        <taxon>Salamandroidea</taxon>
        <taxon>Salamandridae</taxon>
        <taxon>Pleurodelinae</taxon>
        <taxon>Pleurodeles</taxon>
    </lineage>
</organism>
<accession>A0AAV7VFN6</accession>
<name>A0AAV7VFN6_PLEWA</name>